<evidence type="ECO:0000313" key="6">
    <source>
        <dbReference type="Proteomes" id="UP000182771"/>
    </source>
</evidence>
<dbReference type="InterPro" id="IPR036291">
    <property type="entry name" value="NAD(P)-bd_dom_sf"/>
</dbReference>
<dbReference type="SMART" id="SM00822">
    <property type="entry name" value="PKS_KR"/>
    <property type="match status" value="1"/>
</dbReference>
<dbReference type="FunFam" id="3.40.50.720:FF:000047">
    <property type="entry name" value="NADP-dependent L-serine/L-allo-threonine dehydrogenase"/>
    <property type="match status" value="1"/>
</dbReference>
<evidence type="ECO:0000259" key="4">
    <source>
        <dbReference type="SMART" id="SM00822"/>
    </source>
</evidence>
<dbReference type="PRINTS" id="PR00081">
    <property type="entry name" value="GDHRDH"/>
</dbReference>
<dbReference type="AlphaFoldDB" id="A0A1H2VHG9"/>
<comment type="similarity">
    <text evidence="1 3">Belongs to the short-chain dehydrogenases/reductases (SDR) family.</text>
</comment>
<evidence type="ECO:0000256" key="3">
    <source>
        <dbReference type="RuleBase" id="RU000363"/>
    </source>
</evidence>
<dbReference type="SUPFAM" id="SSF51735">
    <property type="entry name" value="NAD(P)-binding Rossmann-fold domains"/>
    <property type="match status" value="1"/>
</dbReference>
<proteinExistence type="inferred from homology"/>
<dbReference type="InterPro" id="IPR057326">
    <property type="entry name" value="KR_dom"/>
</dbReference>
<dbReference type="PROSITE" id="PS00061">
    <property type="entry name" value="ADH_SHORT"/>
    <property type="match status" value="1"/>
</dbReference>
<evidence type="ECO:0000256" key="1">
    <source>
        <dbReference type="ARBA" id="ARBA00006484"/>
    </source>
</evidence>
<sequence>MTENIKNKVVIITGASSGLGEATALLLAKYGAKVVLAARRKERLEKLAAEITAQGGEALVVVADVAVQSDVEHITKETLKTYGRIDVLINNAGIMPQATLDKLKVEEWDKMIDINIKGVLYGIAAVLPTMQQQHSGHIINLSSVAGLRVAAGRGTVYSGTKFAVKAISEGLRAEVAKDNIRVTTLYPGAVESELKYGSSDPEASANIQAFYKEYEIPASSVARAIAYAIGEPEEVAINEITLRPTKQEF</sequence>
<dbReference type="Gene3D" id="3.40.50.720">
    <property type="entry name" value="NAD(P)-binding Rossmann-like Domain"/>
    <property type="match status" value="1"/>
</dbReference>
<name>A0A1H2VHG9_9FLAO</name>
<dbReference type="RefSeq" id="WP_016420540.1">
    <property type="nucleotide sequence ID" value="NZ_FNND01000003.1"/>
</dbReference>
<keyword evidence="6" id="KW-1185">Reference proteome</keyword>
<keyword evidence="2" id="KW-0560">Oxidoreductase</keyword>
<gene>
    <name evidence="5" type="ORF">SAMN05444420_103185</name>
</gene>
<dbReference type="GeneID" id="85016882"/>
<dbReference type="PANTHER" id="PTHR43115:SF4">
    <property type="entry name" value="DEHYDROGENASE_REDUCTASE SDR FAMILY MEMBER 11"/>
    <property type="match status" value="1"/>
</dbReference>
<dbReference type="PANTHER" id="PTHR43115">
    <property type="entry name" value="DEHYDROGENASE/REDUCTASE SDR FAMILY MEMBER 11"/>
    <property type="match status" value="1"/>
</dbReference>
<comment type="caution">
    <text evidence="5">The sequence shown here is derived from an EMBL/GenBank/DDBJ whole genome shotgun (WGS) entry which is preliminary data.</text>
</comment>
<dbReference type="InterPro" id="IPR002347">
    <property type="entry name" value="SDR_fam"/>
</dbReference>
<feature type="domain" description="Ketoreductase" evidence="4">
    <location>
        <begin position="8"/>
        <end position="174"/>
    </location>
</feature>
<dbReference type="Proteomes" id="UP000182771">
    <property type="component" value="Unassembled WGS sequence"/>
</dbReference>
<dbReference type="EMBL" id="FNND01000003">
    <property type="protein sequence ID" value="SDW67796.1"/>
    <property type="molecule type" value="Genomic_DNA"/>
</dbReference>
<evidence type="ECO:0000313" key="5">
    <source>
        <dbReference type="EMBL" id="SDW67796.1"/>
    </source>
</evidence>
<dbReference type="InterPro" id="IPR020904">
    <property type="entry name" value="Sc_DH/Rdtase_CS"/>
</dbReference>
<protein>
    <submittedName>
        <fullName evidence="5">NADP-dependent 3-hydroxy acid dehydrogenase YdfG</fullName>
    </submittedName>
</protein>
<dbReference type="PRINTS" id="PR00080">
    <property type="entry name" value="SDRFAMILY"/>
</dbReference>
<accession>A0A1H2VHG9</accession>
<dbReference type="Pfam" id="PF00106">
    <property type="entry name" value="adh_short"/>
    <property type="match status" value="1"/>
</dbReference>
<dbReference type="GO" id="GO:0016616">
    <property type="term" value="F:oxidoreductase activity, acting on the CH-OH group of donors, NAD or NADP as acceptor"/>
    <property type="evidence" value="ECO:0007669"/>
    <property type="project" value="UniProtKB-ARBA"/>
</dbReference>
<reference evidence="5 6" key="1">
    <citation type="submission" date="2016-10" db="EMBL/GenBank/DDBJ databases">
        <authorList>
            <person name="Varghese N."/>
            <person name="Submissions S."/>
        </authorList>
    </citation>
    <scope>NUCLEOTIDE SEQUENCE [LARGE SCALE GENOMIC DNA]</scope>
    <source>
        <strain evidence="5 6">DSM 11449</strain>
    </source>
</reference>
<organism evidence="5 6">
    <name type="scientific">Capnocytophaga granulosa</name>
    <dbReference type="NCBI Taxonomy" id="45242"/>
    <lineage>
        <taxon>Bacteria</taxon>
        <taxon>Pseudomonadati</taxon>
        <taxon>Bacteroidota</taxon>
        <taxon>Flavobacteriia</taxon>
        <taxon>Flavobacteriales</taxon>
        <taxon>Flavobacteriaceae</taxon>
        <taxon>Capnocytophaga</taxon>
    </lineage>
</organism>
<dbReference type="OrthoDB" id="9775296at2"/>
<evidence type="ECO:0000256" key="2">
    <source>
        <dbReference type="ARBA" id="ARBA00023002"/>
    </source>
</evidence>